<dbReference type="EMBL" id="JACIGK010000001">
    <property type="protein sequence ID" value="MBB4264433.1"/>
    <property type="molecule type" value="Genomic_DNA"/>
</dbReference>
<feature type="region of interest" description="Disordered" evidence="1">
    <location>
        <begin position="258"/>
        <end position="285"/>
    </location>
</feature>
<comment type="caution">
    <text evidence="2">The sequence shown here is derived from an EMBL/GenBank/DDBJ whole genome shotgun (WGS) entry which is preliminary data.</text>
</comment>
<evidence type="ECO:0000256" key="1">
    <source>
        <dbReference type="SAM" id="MobiDB-lite"/>
    </source>
</evidence>
<evidence type="ECO:0000313" key="3">
    <source>
        <dbReference type="Proteomes" id="UP000554286"/>
    </source>
</evidence>
<feature type="compositionally biased region" description="Low complexity" evidence="1">
    <location>
        <begin position="84"/>
        <end position="101"/>
    </location>
</feature>
<protein>
    <recommendedName>
        <fullName evidence="4">FlgN protein</fullName>
    </recommendedName>
</protein>
<accession>A0A7W6RAT3</accession>
<reference evidence="2 3" key="1">
    <citation type="submission" date="2020-08" db="EMBL/GenBank/DDBJ databases">
        <title>Genome sequencing of Purple Non-Sulfur Bacteria from various extreme environments.</title>
        <authorList>
            <person name="Mayer M."/>
        </authorList>
    </citation>
    <scope>NUCLEOTIDE SEQUENCE [LARGE SCALE GENOMIC DNA]</scope>
    <source>
        <strain evidence="2 3">JA131</strain>
    </source>
</reference>
<proteinExistence type="predicted"/>
<keyword evidence="3" id="KW-1185">Reference proteome</keyword>
<feature type="compositionally biased region" description="Low complexity" evidence="1">
    <location>
        <begin position="22"/>
        <end position="44"/>
    </location>
</feature>
<dbReference type="Proteomes" id="UP000554286">
    <property type="component" value="Unassembled WGS sequence"/>
</dbReference>
<feature type="compositionally biased region" description="Pro residues" evidence="1">
    <location>
        <begin position="45"/>
        <end position="55"/>
    </location>
</feature>
<organism evidence="2 3">
    <name type="scientific">Roseospira visakhapatnamensis</name>
    <dbReference type="NCBI Taxonomy" id="390880"/>
    <lineage>
        <taxon>Bacteria</taxon>
        <taxon>Pseudomonadati</taxon>
        <taxon>Pseudomonadota</taxon>
        <taxon>Alphaproteobacteria</taxon>
        <taxon>Rhodospirillales</taxon>
        <taxon>Rhodospirillaceae</taxon>
        <taxon>Roseospira</taxon>
    </lineage>
</organism>
<sequence>MTADKPTLKLPPRLGVRERGADPVAAPGEGPAARPGVPRLAVGSAPPPAASPPQAVPKRSEVAPPGGGAGPRPSLPPAPGGAAGASVPASGGPRAVAPARGAPRKTGEAPVADARREGRRSTGIAPSRLAQEMRPPTGTVTSCHAVAEVMRAARELAAVLVEENAVLRDHDVDGVRALADRKKALSLLYRERMLAVQKDPEVVTGLPEDERAVVRQMGVYLDAQLAENASLLKATMQGTQKVMDLMVQAAKQLTQEKNPGYAADGRPEPPGHAKAPLAMSFNETL</sequence>
<dbReference type="RefSeq" id="WP_184042080.1">
    <property type="nucleotide sequence ID" value="NZ_JACIGK010000001.1"/>
</dbReference>
<evidence type="ECO:0000313" key="2">
    <source>
        <dbReference type="EMBL" id="MBB4264433.1"/>
    </source>
</evidence>
<gene>
    <name evidence="2" type="ORF">GGD89_000039</name>
</gene>
<dbReference type="AlphaFoldDB" id="A0A7W6RAT3"/>
<name>A0A7W6RAT3_9PROT</name>
<evidence type="ECO:0008006" key="4">
    <source>
        <dbReference type="Google" id="ProtNLM"/>
    </source>
</evidence>
<feature type="region of interest" description="Disordered" evidence="1">
    <location>
        <begin position="1"/>
        <end position="138"/>
    </location>
</feature>